<comment type="caution">
    <text evidence="1">The sequence shown here is derived from an EMBL/GenBank/DDBJ whole genome shotgun (WGS) entry which is preliminary data.</text>
</comment>
<gene>
    <name evidence="1" type="ORF">SDC9_137609</name>
</gene>
<reference evidence="1" key="1">
    <citation type="submission" date="2019-08" db="EMBL/GenBank/DDBJ databases">
        <authorList>
            <person name="Kucharzyk K."/>
            <person name="Murdoch R.W."/>
            <person name="Higgins S."/>
            <person name="Loffler F."/>
        </authorList>
    </citation>
    <scope>NUCLEOTIDE SEQUENCE</scope>
</reference>
<accession>A0A645DN10</accession>
<evidence type="ECO:0000313" key="1">
    <source>
        <dbReference type="EMBL" id="MPM90488.1"/>
    </source>
</evidence>
<dbReference type="AlphaFoldDB" id="A0A645DN10"/>
<sequence>MLAAGDAILRQCGAENIRHLLFEHHVGGGVENHRLTAELAHEDIPSVHHVVKFFHREEMPRSLKHALAAVDVNAVVERDHQRFRKIQEAHARAAVAPFSGHRNLDTPDCAVVIRVLFLHAEVEERRDDDLVAVERGHAESAADHLNAFLHELVAQPLVVANGEVRLRQMAARDGAQDQIAQRVHRVFSIHRLPADRHVLVKRAASGKARVRPGTNLVDGKGAQPEIFEQFACKFLTHALCAALFVKRVDILIHPPVGE</sequence>
<dbReference type="EMBL" id="VSSQ01037721">
    <property type="protein sequence ID" value="MPM90488.1"/>
    <property type="molecule type" value="Genomic_DNA"/>
</dbReference>
<organism evidence="1">
    <name type="scientific">bioreactor metagenome</name>
    <dbReference type="NCBI Taxonomy" id="1076179"/>
    <lineage>
        <taxon>unclassified sequences</taxon>
        <taxon>metagenomes</taxon>
        <taxon>ecological metagenomes</taxon>
    </lineage>
</organism>
<proteinExistence type="predicted"/>
<protein>
    <submittedName>
        <fullName evidence="1">Uncharacterized protein</fullName>
    </submittedName>
</protein>
<name>A0A645DN10_9ZZZZ</name>